<protein>
    <recommendedName>
        <fullName evidence="6">ATP-dependent Clp protease proteolytic subunit</fullName>
    </recommendedName>
</protein>
<evidence type="ECO:0000256" key="6">
    <source>
        <dbReference type="RuleBase" id="RU003567"/>
    </source>
</evidence>
<dbReference type="RefSeq" id="WP_259199686.1">
    <property type="nucleotide sequence ID" value="NZ_JANUXY010000004.1"/>
</dbReference>
<dbReference type="GO" id="GO:0006508">
    <property type="term" value="P:proteolysis"/>
    <property type="evidence" value="ECO:0007669"/>
    <property type="project" value="UniProtKB-KW"/>
</dbReference>
<dbReference type="SUPFAM" id="SSF52096">
    <property type="entry name" value="ClpP/crotonase"/>
    <property type="match status" value="1"/>
</dbReference>
<sequence length="257" mass="28952">MKSNQTYFQMNKKVNSKGEIYIYGDIVSYEWGDRDVSAVKFKESLDALGDVSEIDVHINSAGGNVFEGHAIYNMLRMHKAKVNIYVDALAASIASVIAMSGDTIFMHKNSLLMIHNSWIYTMGNAKELRETADLLDKTDKASNVAYLDKAQNLSEEALNEMLEAETWLTADEALKMGFIDEVLGANEVAASISKEQYKLFKHVPKSIEQDVDKITNIEGLERTTTVETPKETMSQEEKEMRNQIKKSCESLKIMMNI</sequence>
<gene>
    <name evidence="8" type="ORF">NXS11_05650</name>
</gene>
<dbReference type="PANTHER" id="PTHR10381">
    <property type="entry name" value="ATP-DEPENDENT CLP PROTEASE PROTEOLYTIC SUBUNIT"/>
    <property type="match status" value="1"/>
</dbReference>
<dbReference type="Pfam" id="PF00574">
    <property type="entry name" value="CLP_protease"/>
    <property type="match status" value="1"/>
</dbReference>
<feature type="transmembrane region" description="Helical" evidence="7">
    <location>
        <begin position="84"/>
        <end position="106"/>
    </location>
</feature>
<organism evidence="8 9">
    <name type="scientific">Staphylococcus americanisciuri</name>
    <dbReference type="NCBI Taxonomy" id="2973940"/>
    <lineage>
        <taxon>Bacteria</taxon>
        <taxon>Bacillati</taxon>
        <taxon>Bacillota</taxon>
        <taxon>Bacilli</taxon>
        <taxon>Bacillales</taxon>
        <taxon>Staphylococcaceae</taxon>
        <taxon>Staphylococcus</taxon>
    </lineage>
</organism>
<keyword evidence="7" id="KW-0472">Membrane</keyword>
<evidence type="ECO:0000256" key="1">
    <source>
        <dbReference type="ARBA" id="ARBA00007039"/>
    </source>
</evidence>
<evidence type="ECO:0000256" key="7">
    <source>
        <dbReference type="SAM" id="Phobius"/>
    </source>
</evidence>
<dbReference type="PRINTS" id="PR00127">
    <property type="entry name" value="CLPPROTEASEP"/>
</dbReference>
<reference evidence="8 9" key="1">
    <citation type="journal article" date="2023" name="Int. J. Syst. Evol. Microbiol.">
        <title>Streptococcus sciuri sp. nov., Staphylococcus marylandisciuri sp. nov. and Staphylococcus americanisciuri sp. nov., isolated from faeces of eastern grey squirrel (Sciurus carolinensis).</title>
        <authorList>
            <person name="Volokhov D.V."/>
            <person name="Zagorodnyaya T.A."/>
            <person name="Furtak V.A."/>
            <person name="Nattanmai G."/>
            <person name="Randall L."/>
            <person name="Jose S."/>
            <person name="Gao Y."/>
            <person name="Eisenberg T."/>
            <person name="Delmonte P."/>
            <person name="Blom J."/>
            <person name="Mitchell K.K."/>
        </authorList>
    </citation>
    <scope>NUCLEOTIDE SEQUENCE [LARGE SCALE GENOMIC DNA]</scope>
    <source>
        <strain evidence="8 9">GRT3</strain>
    </source>
</reference>
<dbReference type="InterPro" id="IPR001907">
    <property type="entry name" value="ClpP"/>
</dbReference>
<proteinExistence type="inferred from homology"/>
<dbReference type="NCBIfam" id="NF045542">
    <property type="entry name" value="Clp_rel_HeadMat"/>
    <property type="match status" value="1"/>
</dbReference>
<evidence type="ECO:0000256" key="3">
    <source>
        <dbReference type="ARBA" id="ARBA00022670"/>
    </source>
</evidence>
<evidence type="ECO:0000313" key="9">
    <source>
        <dbReference type="Proteomes" id="UP001205609"/>
    </source>
</evidence>
<dbReference type="InterPro" id="IPR023562">
    <property type="entry name" value="ClpP/TepA"/>
</dbReference>
<dbReference type="GO" id="GO:0008233">
    <property type="term" value="F:peptidase activity"/>
    <property type="evidence" value="ECO:0007669"/>
    <property type="project" value="UniProtKB-KW"/>
</dbReference>
<keyword evidence="7" id="KW-0812">Transmembrane</keyword>
<dbReference type="Gene3D" id="3.90.226.10">
    <property type="entry name" value="2-enoyl-CoA Hydratase, Chain A, domain 1"/>
    <property type="match status" value="1"/>
</dbReference>
<name>A0ABT2F1R3_9STAP</name>
<keyword evidence="5" id="KW-0720">Serine protease</keyword>
<evidence type="ECO:0000313" key="8">
    <source>
        <dbReference type="EMBL" id="MCS4486379.1"/>
    </source>
</evidence>
<dbReference type="InterPro" id="IPR029045">
    <property type="entry name" value="ClpP/crotonase-like_dom_sf"/>
</dbReference>
<keyword evidence="4" id="KW-0378">Hydrolase</keyword>
<comment type="similarity">
    <text evidence="1 6">Belongs to the peptidase S14 family.</text>
</comment>
<evidence type="ECO:0000256" key="2">
    <source>
        <dbReference type="ARBA" id="ARBA00022490"/>
    </source>
</evidence>
<evidence type="ECO:0000256" key="4">
    <source>
        <dbReference type="ARBA" id="ARBA00022801"/>
    </source>
</evidence>
<evidence type="ECO:0000256" key="5">
    <source>
        <dbReference type="ARBA" id="ARBA00022825"/>
    </source>
</evidence>
<dbReference type="Proteomes" id="UP001205609">
    <property type="component" value="Unassembled WGS sequence"/>
</dbReference>
<dbReference type="PANTHER" id="PTHR10381:SF70">
    <property type="entry name" value="ATP-DEPENDENT CLP PROTEASE PROTEOLYTIC SUBUNIT"/>
    <property type="match status" value="1"/>
</dbReference>
<dbReference type="CDD" id="cd07016">
    <property type="entry name" value="S14_ClpP_1"/>
    <property type="match status" value="1"/>
</dbReference>
<keyword evidence="3 8" id="KW-0645">Protease</keyword>
<comment type="caution">
    <text evidence="8">The sequence shown here is derived from an EMBL/GenBank/DDBJ whole genome shotgun (WGS) entry which is preliminary data.</text>
</comment>
<keyword evidence="2" id="KW-0963">Cytoplasm</keyword>
<accession>A0ABT2F1R3</accession>
<dbReference type="EMBL" id="JANUXY010000004">
    <property type="protein sequence ID" value="MCS4486379.1"/>
    <property type="molecule type" value="Genomic_DNA"/>
</dbReference>
<keyword evidence="7" id="KW-1133">Transmembrane helix</keyword>
<keyword evidence="9" id="KW-1185">Reference proteome</keyword>